<keyword evidence="1" id="KW-0238">DNA-binding</keyword>
<keyword evidence="5" id="KW-1185">Reference proteome</keyword>
<dbReference type="Gene3D" id="4.10.320.10">
    <property type="entry name" value="E3-binding domain"/>
    <property type="match status" value="1"/>
</dbReference>
<dbReference type="InterPro" id="IPR024412">
    <property type="entry name" value="Lsr2_dim_dom"/>
</dbReference>
<comment type="caution">
    <text evidence="4">The sequence shown here is derived from an EMBL/GenBank/DDBJ whole genome shotgun (WGS) entry which is preliminary data.</text>
</comment>
<evidence type="ECO:0000259" key="3">
    <source>
        <dbReference type="Pfam" id="PF23359"/>
    </source>
</evidence>
<dbReference type="Proteomes" id="UP001499938">
    <property type="component" value="Unassembled WGS sequence"/>
</dbReference>
<evidence type="ECO:0000313" key="4">
    <source>
        <dbReference type="EMBL" id="GAA1780726.1"/>
    </source>
</evidence>
<feature type="domain" description="Lsr2 DNA-binding" evidence="3">
    <location>
        <begin position="69"/>
        <end position="104"/>
    </location>
</feature>
<sequence length="106" mass="11482">MAQRVHVMLIDDIDDSVAAETVSFALDGVSYEIDLSSENAGNLRGDLARWIGHARRTGGRKATAVKSASRADLAKVREWARANGHVVSDRGRISATVQEAYDRANS</sequence>
<evidence type="ECO:0000259" key="2">
    <source>
        <dbReference type="Pfam" id="PF11774"/>
    </source>
</evidence>
<dbReference type="Gene3D" id="3.30.60.230">
    <property type="entry name" value="Lsr2, dimerization domain"/>
    <property type="match status" value="1"/>
</dbReference>
<dbReference type="Pfam" id="PF23359">
    <property type="entry name" value="Lsr2_DNA-bd"/>
    <property type="match status" value="1"/>
</dbReference>
<dbReference type="Pfam" id="PF11774">
    <property type="entry name" value="Lsr2"/>
    <property type="match status" value="1"/>
</dbReference>
<organism evidence="4 5">
    <name type="scientific">Nostocoides veronense</name>
    <dbReference type="NCBI Taxonomy" id="330836"/>
    <lineage>
        <taxon>Bacteria</taxon>
        <taxon>Bacillati</taxon>
        <taxon>Actinomycetota</taxon>
        <taxon>Actinomycetes</taxon>
        <taxon>Micrococcales</taxon>
        <taxon>Intrasporangiaceae</taxon>
        <taxon>Nostocoides</taxon>
    </lineage>
</organism>
<feature type="domain" description="Lsr2 dimerization" evidence="2">
    <location>
        <begin position="1"/>
        <end position="58"/>
    </location>
</feature>
<evidence type="ECO:0000313" key="5">
    <source>
        <dbReference type="Proteomes" id="UP001499938"/>
    </source>
</evidence>
<accession>A0ABP4XFP5</accession>
<dbReference type="InterPro" id="IPR042261">
    <property type="entry name" value="Lsr2-like_dimerization"/>
</dbReference>
<dbReference type="InterPro" id="IPR055370">
    <property type="entry name" value="Lsr2_DNA-bd"/>
</dbReference>
<dbReference type="RefSeq" id="WP_344080120.1">
    <property type="nucleotide sequence ID" value="NZ_BAAAPO010000006.1"/>
</dbReference>
<protein>
    <submittedName>
        <fullName evidence="4">Lsr2 family protein</fullName>
    </submittedName>
</protein>
<dbReference type="EMBL" id="BAAAPO010000006">
    <property type="protein sequence ID" value="GAA1780726.1"/>
    <property type="molecule type" value="Genomic_DNA"/>
</dbReference>
<evidence type="ECO:0000256" key="1">
    <source>
        <dbReference type="ARBA" id="ARBA00023125"/>
    </source>
</evidence>
<reference evidence="5" key="1">
    <citation type="journal article" date="2019" name="Int. J. Syst. Evol. Microbiol.">
        <title>The Global Catalogue of Microorganisms (GCM) 10K type strain sequencing project: providing services to taxonomists for standard genome sequencing and annotation.</title>
        <authorList>
            <consortium name="The Broad Institute Genomics Platform"/>
            <consortium name="The Broad Institute Genome Sequencing Center for Infectious Disease"/>
            <person name="Wu L."/>
            <person name="Ma J."/>
        </authorList>
    </citation>
    <scope>NUCLEOTIDE SEQUENCE [LARGE SCALE GENOMIC DNA]</scope>
    <source>
        <strain evidence="5">JCM 15592</strain>
    </source>
</reference>
<name>A0ABP4XFP5_9MICO</name>
<proteinExistence type="predicted"/>
<gene>
    <name evidence="4" type="ORF">GCM10009811_02540</name>
</gene>
<dbReference type="InterPro" id="IPR036625">
    <property type="entry name" value="E3-bd_dom_sf"/>
</dbReference>